<sequence>MGDRQAGQDCGRMACQSLRRDGDGSLDRQGCGQEPRPARGNAPRHRDQFKACLALSSQPSLRNSALAGVQAGLAAAIALPLIWLSPWSHLIGFAALGALVALFGRFAPSESRSRIILSSAILQVLAVFTMSAAAWMGASSAAQLALLRSFAVCSCASP</sequence>
<evidence type="ECO:0008006" key="5">
    <source>
        <dbReference type="Google" id="ProtNLM"/>
    </source>
</evidence>
<evidence type="ECO:0000256" key="1">
    <source>
        <dbReference type="SAM" id="MobiDB-lite"/>
    </source>
</evidence>
<keyword evidence="2" id="KW-0812">Transmembrane</keyword>
<comment type="caution">
    <text evidence="3">The sequence shown here is derived from an EMBL/GenBank/DDBJ whole genome shotgun (WGS) entry which is preliminary data.</text>
</comment>
<feature type="region of interest" description="Disordered" evidence="1">
    <location>
        <begin position="18"/>
        <end position="44"/>
    </location>
</feature>
<keyword evidence="2" id="KW-0472">Membrane</keyword>
<dbReference type="Proteomes" id="UP001595445">
    <property type="component" value="Unassembled WGS sequence"/>
</dbReference>
<proteinExistence type="predicted"/>
<evidence type="ECO:0000313" key="4">
    <source>
        <dbReference type="Proteomes" id="UP001595445"/>
    </source>
</evidence>
<dbReference type="RefSeq" id="WP_197646262.1">
    <property type="nucleotide sequence ID" value="NZ_JAEACP010000017.1"/>
</dbReference>
<evidence type="ECO:0000256" key="2">
    <source>
        <dbReference type="SAM" id="Phobius"/>
    </source>
</evidence>
<organism evidence="3 4">
    <name type="scientific">Tabrizicola soli</name>
    <dbReference type="NCBI Taxonomy" id="2185115"/>
    <lineage>
        <taxon>Bacteria</taxon>
        <taxon>Pseudomonadati</taxon>
        <taxon>Pseudomonadota</taxon>
        <taxon>Alphaproteobacteria</taxon>
        <taxon>Rhodobacterales</taxon>
        <taxon>Paracoccaceae</taxon>
        <taxon>Tabrizicola</taxon>
    </lineage>
</organism>
<accession>A0ABV7DYR8</accession>
<dbReference type="EMBL" id="JBHRSM010000052">
    <property type="protein sequence ID" value="MFC3088297.1"/>
    <property type="molecule type" value="Genomic_DNA"/>
</dbReference>
<reference evidence="4" key="1">
    <citation type="journal article" date="2019" name="Int. J. Syst. Evol. Microbiol.">
        <title>The Global Catalogue of Microorganisms (GCM) 10K type strain sequencing project: providing services to taxonomists for standard genome sequencing and annotation.</title>
        <authorList>
            <consortium name="The Broad Institute Genomics Platform"/>
            <consortium name="The Broad Institute Genome Sequencing Center for Infectious Disease"/>
            <person name="Wu L."/>
            <person name="Ma J."/>
        </authorList>
    </citation>
    <scope>NUCLEOTIDE SEQUENCE [LARGE SCALE GENOMIC DNA]</scope>
    <source>
        <strain evidence="4">KCTC 62102</strain>
    </source>
</reference>
<keyword evidence="4" id="KW-1185">Reference proteome</keyword>
<evidence type="ECO:0000313" key="3">
    <source>
        <dbReference type="EMBL" id="MFC3088297.1"/>
    </source>
</evidence>
<protein>
    <recommendedName>
        <fullName evidence="5">FUSC family protein</fullName>
    </recommendedName>
</protein>
<name>A0ABV7DYR8_9RHOB</name>
<gene>
    <name evidence="3" type="ORF">ACFOD6_19840</name>
</gene>
<keyword evidence="2" id="KW-1133">Transmembrane helix</keyword>
<feature type="transmembrane region" description="Helical" evidence="2">
    <location>
        <begin position="115"/>
        <end position="138"/>
    </location>
</feature>
<feature type="transmembrane region" description="Helical" evidence="2">
    <location>
        <begin position="90"/>
        <end position="108"/>
    </location>
</feature>
<feature type="transmembrane region" description="Helical" evidence="2">
    <location>
        <begin position="65"/>
        <end position="84"/>
    </location>
</feature>